<dbReference type="Gene3D" id="3.10.450.50">
    <property type="match status" value="1"/>
</dbReference>
<comment type="caution">
    <text evidence="2">The sequence shown here is derived from an EMBL/GenBank/DDBJ whole genome shotgun (WGS) entry which is preliminary data.</text>
</comment>
<evidence type="ECO:0000313" key="3">
    <source>
        <dbReference type="Proteomes" id="UP000031938"/>
    </source>
</evidence>
<dbReference type="OrthoDB" id="2839093at2"/>
<keyword evidence="3" id="KW-1185">Reference proteome</keyword>
<gene>
    <name evidence="2" type="ORF">KP78_13710</name>
</gene>
<protein>
    <recommendedName>
        <fullName evidence="4">DUF4440 domain-containing protein</fullName>
    </recommendedName>
</protein>
<dbReference type="RefSeq" id="WP_052474647.1">
    <property type="nucleotide sequence ID" value="NZ_JXRP01000009.1"/>
</dbReference>
<evidence type="ECO:0008006" key="4">
    <source>
        <dbReference type="Google" id="ProtNLM"/>
    </source>
</evidence>
<dbReference type="SUPFAM" id="SSF54427">
    <property type="entry name" value="NTF2-like"/>
    <property type="match status" value="1"/>
</dbReference>
<feature type="region of interest" description="Disordered" evidence="1">
    <location>
        <begin position="30"/>
        <end position="67"/>
    </location>
</feature>
<dbReference type="PATRIC" id="fig|889306.3.peg.1380"/>
<evidence type="ECO:0000256" key="1">
    <source>
        <dbReference type="SAM" id="MobiDB-lite"/>
    </source>
</evidence>
<accession>A0A0C2W192</accession>
<reference evidence="2 3" key="1">
    <citation type="submission" date="2015-01" db="EMBL/GenBank/DDBJ databases">
        <title>Genome sequencing of Jeotgalibacillus soli.</title>
        <authorList>
            <person name="Goh K.M."/>
            <person name="Chan K.-G."/>
            <person name="Yaakop A.S."/>
            <person name="Ee R."/>
            <person name="Gan H.M."/>
            <person name="Chan C.S."/>
        </authorList>
    </citation>
    <scope>NUCLEOTIDE SEQUENCE [LARGE SCALE GENOMIC DNA]</scope>
    <source>
        <strain evidence="2 3">P9</strain>
    </source>
</reference>
<proteinExistence type="predicted"/>
<name>A0A0C2W192_9BACL</name>
<dbReference type="PROSITE" id="PS51257">
    <property type="entry name" value="PROKAR_LIPOPROTEIN"/>
    <property type="match status" value="1"/>
</dbReference>
<dbReference type="Proteomes" id="UP000031938">
    <property type="component" value="Unassembled WGS sequence"/>
</dbReference>
<dbReference type="InterPro" id="IPR032710">
    <property type="entry name" value="NTF2-like_dom_sf"/>
</dbReference>
<evidence type="ECO:0000313" key="2">
    <source>
        <dbReference type="EMBL" id="KIL49903.1"/>
    </source>
</evidence>
<sequence>MTLKIKKIMMGLSTGILALIIAGCSSDEPVQNNGSTEDGQTGQSIDTHASSSNELELDDNGESGVGFELDEDGEVQEASNVPADVENAVFEVFNHYIDTFNREDLDGYMSTLSENPSNFTLEEEREAVAEVFETFDVNREVELQTIIDYGDDTAQVYADLVVTTIDPSTKTEITRSGRQITLFKLEDEEWKIDSIFFMAEE</sequence>
<organism evidence="2 3">
    <name type="scientific">Jeotgalibacillus soli</name>
    <dbReference type="NCBI Taxonomy" id="889306"/>
    <lineage>
        <taxon>Bacteria</taxon>
        <taxon>Bacillati</taxon>
        <taxon>Bacillota</taxon>
        <taxon>Bacilli</taxon>
        <taxon>Bacillales</taxon>
        <taxon>Caryophanaceae</taxon>
        <taxon>Jeotgalibacillus</taxon>
    </lineage>
</organism>
<dbReference type="AlphaFoldDB" id="A0A0C2W192"/>
<feature type="compositionally biased region" description="Polar residues" evidence="1">
    <location>
        <begin position="30"/>
        <end position="54"/>
    </location>
</feature>
<dbReference type="EMBL" id="JXRP01000009">
    <property type="protein sequence ID" value="KIL49903.1"/>
    <property type="molecule type" value="Genomic_DNA"/>
</dbReference>